<feature type="transmembrane region" description="Helical" evidence="2">
    <location>
        <begin position="95"/>
        <end position="114"/>
    </location>
</feature>
<gene>
    <name evidence="3" type="ORF">NUH29_05350</name>
</gene>
<feature type="transmembrane region" description="Helical" evidence="2">
    <location>
        <begin position="167"/>
        <end position="190"/>
    </location>
</feature>
<dbReference type="EMBL" id="JANTHX010000005">
    <property type="protein sequence ID" value="MCS0498976.1"/>
    <property type="molecule type" value="Genomic_DNA"/>
</dbReference>
<keyword evidence="4" id="KW-1185">Reference proteome</keyword>
<feature type="transmembrane region" description="Helical" evidence="2">
    <location>
        <begin position="64"/>
        <end position="83"/>
    </location>
</feature>
<evidence type="ECO:0000313" key="3">
    <source>
        <dbReference type="EMBL" id="MCS0498976.1"/>
    </source>
</evidence>
<keyword evidence="2" id="KW-0472">Membrane</keyword>
<dbReference type="Proteomes" id="UP001205337">
    <property type="component" value="Unassembled WGS sequence"/>
</dbReference>
<protein>
    <submittedName>
        <fullName evidence="3">Uncharacterized protein</fullName>
    </submittedName>
</protein>
<accession>A0ABT1ZE50</accession>
<sequence>MSDAAPPAAARTPEGVAVDPARTARQSPWGRLVVALLALAGLVANVVGGVGFPNSAPAEWLVNAGVTIDLVATLIACGIGFAVSVRARPAALARVFPWLGLGLSLVAVVAWALTAGGLVETLFQGGRGRYLEDVAGVFALGPAWSLGAVFSAYGLRGRAPWYLSAACWAGIALWGAVLAGAVASALLYAAGLTD</sequence>
<feature type="region of interest" description="Disordered" evidence="1">
    <location>
        <begin position="1"/>
        <end position="22"/>
    </location>
</feature>
<dbReference type="RefSeq" id="WP_258797994.1">
    <property type="nucleotide sequence ID" value="NZ_JANTHX010000005.1"/>
</dbReference>
<evidence type="ECO:0000313" key="4">
    <source>
        <dbReference type="Proteomes" id="UP001205337"/>
    </source>
</evidence>
<feature type="transmembrane region" description="Helical" evidence="2">
    <location>
        <begin position="134"/>
        <end position="155"/>
    </location>
</feature>
<keyword evidence="2" id="KW-1133">Transmembrane helix</keyword>
<proteinExistence type="predicted"/>
<keyword evidence="2" id="KW-0812">Transmembrane</keyword>
<reference evidence="3 4" key="1">
    <citation type="submission" date="2022-08" db="EMBL/GenBank/DDBJ databases">
        <authorList>
            <person name="Li F."/>
        </authorList>
    </citation>
    <scope>NUCLEOTIDE SEQUENCE [LARGE SCALE GENOMIC DNA]</scope>
    <source>
        <strain evidence="3 4">10F1B-8-1</strain>
    </source>
</reference>
<organism evidence="3 4">
    <name type="scientific">Protaetiibacter mangrovi</name>
    <dbReference type="NCBI Taxonomy" id="2970926"/>
    <lineage>
        <taxon>Bacteria</taxon>
        <taxon>Bacillati</taxon>
        <taxon>Actinomycetota</taxon>
        <taxon>Actinomycetes</taxon>
        <taxon>Micrococcales</taxon>
        <taxon>Microbacteriaceae</taxon>
        <taxon>Protaetiibacter</taxon>
    </lineage>
</organism>
<evidence type="ECO:0000256" key="1">
    <source>
        <dbReference type="SAM" id="MobiDB-lite"/>
    </source>
</evidence>
<feature type="transmembrane region" description="Helical" evidence="2">
    <location>
        <begin position="32"/>
        <end position="52"/>
    </location>
</feature>
<name>A0ABT1ZE50_9MICO</name>
<evidence type="ECO:0000256" key="2">
    <source>
        <dbReference type="SAM" id="Phobius"/>
    </source>
</evidence>
<comment type="caution">
    <text evidence="3">The sequence shown here is derived from an EMBL/GenBank/DDBJ whole genome shotgun (WGS) entry which is preliminary data.</text>
</comment>